<name>A0ABU2DQP4_9MICC</name>
<sequence length="61" mass="6295">MAPVQWLALVTINVAQFSIAILTIIVAQTAGAAGYSWAFSFNAAMAIAGVLVAVTAPRCSR</sequence>
<feature type="transmembrane region" description="Helical" evidence="1">
    <location>
        <begin position="34"/>
        <end position="56"/>
    </location>
</feature>
<keyword evidence="1" id="KW-1133">Transmembrane helix</keyword>
<dbReference type="EMBL" id="JAVKGR010000003">
    <property type="protein sequence ID" value="MDR8018827.1"/>
    <property type="molecule type" value="Genomic_DNA"/>
</dbReference>
<evidence type="ECO:0008006" key="4">
    <source>
        <dbReference type="Google" id="ProtNLM"/>
    </source>
</evidence>
<proteinExistence type="predicted"/>
<evidence type="ECO:0000313" key="2">
    <source>
        <dbReference type="EMBL" id="MDR8018827.1"/>
    </source>
</evidence>
<evidence type="ECO:0000313" key="3">
    <source>
        <dbReference type="Proteomes" id="UP001251870"/>
    </source>
</evidence>
<reference evidence="2 3" key="1">
    <citation type="submission" date="2023-09" db="EMBL/GenBank/DDBJ databases">
        <title>Description of three actinobacteria isolated from air of manufacturing shop in a pharmaceutical factory.</title>
        <authorList>
            <person name="Zhang D.-F."/>
        </authorList>
    </citation>
    <scope>NUCLEOTIDE SEQUENCE [LARGE SCALE GENOMIC DNA]</scope>
    <source>
        <strain evidence="2 3">LY-0111</strain>
    </source>
</reference>
<feature type="transmembrane region" description="Helical" evidence="1">
    <location>
        <begin position="7"/>
        <end position="28"/>
    </location>
</feature>
<organism evidence="2 3">
    <name type="scientific">Nesterenkonia aerolata</name>
    <dbReference type="NCBI Taxonomy" id="3074079"/>
    <lineage>
        <taxon>Bacteria</taxon>
        <taxon>Bacillati</taxon>
        <taxon>Actinomycetota</taxon>
        <taxon>Actinomycetes</taxon>
        <taxon>Micrococcales</taxon>
        <taxon>Micrococcaceae</taxon>
        <taxon>Nesterenkonia</taxon>
    </lineage>
</organism>
<keyword evidence="1" id="KW-0472">Membrane</keyword>
<comment type="caution">
    <text evidence="2">The sequence shown here is derived from an EMBL/GenBank/DDBJ whole genome shotgun (WGS) entry which is preliminary data.</text>
</comment>
<keyword evidence="1" id="KW-0812">Transmembrane</keyword>
<keyword evidence="3" id="KW-1185">Reference proteome</keyword>
<accession>A0ABU2DQP4</accession>
<dbReference type="RefSeq" id="WP_310547816.1">
    <property type="nucleotide sequence ID" value="NZ_JAVKGR010000003.1"/>
</dbReference>
<gene>
    <name evidence="2" type="ORF">RIL96_04525</name>
</gene>
<dbReference type="Proteomes" id="UP001251870">
    <property type="component" value="Unassembled WGS sequence"/>
</dbReference>
<protein>
    <recommendedName>
        <fullName evidence="4">Major facilitator superfamily (MFS) profile domain-containing protein</fullName>
    </recommendedName>
</protein>
<evidence type="ECO:0000256" key="1">
    <source>
        <dbReference type="SAM" id="Phobius"/>
    </source>
</evidence>